<sequence length="213" mass="24850">MEGQVNSTISLRQSLWRLAGFDPFLIEFCPTLQNRIASIGFHYLLQMVLLFAASWIVLLRYINLPFRVICSLTLALLFTFLYYGLLRRLTRWQQLYNGWQILTFISIVNCLLAFLMTIGFSLAIFQQVISFDYQLYAIENNLMVTNGIISDFRGLWYAVSKAEEQGIVVWGLISTLVLLTFCYILPYLLTFQVIKSYHITVQSLYEQKFTKRS</sequence>
<feature type="transmembrane region" description="Helical" evidence="1">
    <location>
        <begin position="167"/>
        <end position="189"/>
    </location>
</feature>
<keyword evidence="3" id="KW-1185">Reference proteome</keyword>
<feature type="transmembrane region" description="Helical" evidence="1">
    <location>
        <begin position="40"/>
        <end position="58"/>
    </location>
</feature>
<keyword evidence="1" id="KW-0472">Membrane</keyword>
<name>A0A372NMC9_9SPHI</name>
<dbReference type="OrthoDB" id="10019005at2"/>
<evidence type="ECO:0000313" key="2">
    <source>
        <dbReference type="EMBL" id="RFZ90008.1"/>
    </source>
</evidence>
<evidence type="ECO:0000256" key="1">
    <source>
        <dbReference type="SAM" id="Phobius"/>
    </source>
</evidence>
<protein>
    <submittedName>
        <fullName evidence="2">Uncharacterized protein</fullName>
    </submittedName>
</protein>
<dbReference type="EMBL" id="QWDC01000006">
    <property type="protein sequence ID" value="RFZ90008.1"/>
    <property type="molecule type" value="Genomic_DNA"/>
</dbReference>
<dbReference type="RefSeq" id="WP_117394192.1">
    <property type="nucleotide sequence ID" value="NZ_QWDC01000006.1"/>
</dbReference>
<organism evidence="2 3">
    <name type="scientific">Mucilaginibacter conchicola</name>
    <dbReference type="NCBI Taxonomy" id="2303333"/>
    <lineage>
        <taxon>Bacteria</taxon>
        <taxon>Pseudomonadati</taxon>
        <taxon>Bacteroidota</taxon>
        <taxon>Sphingobacteriia</taxon>
        <taxon>Sphingobacteriales</taxon>
        <taxon>Sphingobacteriaceae</taxon>
        <taxon>Mucilaginibacter</taxon>
    </lineage>
</organism>
<evidence type="ECO:0000313" key="3">
    <source>
        <dbReference type="Proteomes" id="UP000264217"/>
    </source>
</evidence>
<keyword evidence="1" id="KW-0812">Transmembrane</keyword>
<proteinExistence type="predicted"/>
<comment type="caution">
    <text evidence="2">The sequence shown here is derived from an EMBL/GenBank/DDBJ whole genome shotgun (WGS) entry which is preliminary data.</text>
</comment>
<keyword evidence="1" id="KW-1133">Transmembrane helix</keyword>
<dbReference type="AlphaFoldDB" id="A0A372NMC9"/>
<accession>A0A372NMC9</accession>
<dbReference type="Proteomes" id="UP000264217">
    <property type="component" value="Unassembled WGS sequence"/>
</dbReference>
<feature type="transmembrane region" description="Helical" evidence="1">
    <location>
        <begin position="64"/>
        <end position="86"/>
    </location>
</feature>
<feature type="transmembrane region" description="Helical" evidence="1">
    <location>
        <begin position="98"/>
        <end position="125"/>
    </location>
</feature>
<gene>
    <name evidence="2" type="ORF">D0C36_23560</name>
</gene>
<reference evidence="2 3" key="1">
    <citation type="submission" date="2018-08" db="EMBL/GenBank/DDBJ databases">
        <title>Mucilaginibacter sp. MYSH2.</title>
        <authorList>
            <person name="Seo T."/>
        </authorList>
    </citation>
    <scope>NUCLEOTIDE SEQUENCE [LARGE SCALE GENOMIC DNA]</scope>
    <source>
        <strain evidence="2 3">MYSH2</strain>
    </source>
</reference>